<evidence type="ECO:0000313" key="2">
    <source>
        <dbReference type="EMBL" id="KAF3805833.1"/>
    </source>
</evidence>
<comment type="caution">
    <text evidence="2">The sequence shown here is derived from an EMBL/GenBank/DDBJ whole genome shotgun (WGS) entry which is preliminary data.</text>
</comment>
<protein>
    <submittedName>
        <fullName evidence="2">Uncharacterized protein</fullName>
    </submittedName>
</protein>
<evidence type="ECO:0000256" key="1">
    <source>
        <dbReference type="SAM" id="MobiDB-lite"/>
    </source>
</evidence>
<sequence>MLWTDYWTRFNTISIPIQDEDAFFADAMAAARVAENRQHLEEILEQKSRERRAELADVVSSIAIAAISLRTPFDTPTARSAALKVGQTGSLDSFAQLACGVAFSWTGANQKAERVNIEPRENRAPSAEARAQSKNDTDNDSDGDADEDTHDTHDTHDTPEDDYEEAYMPTNDPWELENAFPSDYDIYEAAAGDECGSEYHGCDPLRAL</sequence>
<feature type="region of interest" description="Disordered" evidence="1">
    <location>
        <begin position="113"/>
        <end position="179"/>
    </location>
</feature>
<feature type="compositionally biased region" description="Basic and acidic residues" evidence="1">
    <location>
        <begin position="113"/>
        <end position="123"/>
    </location>
</feature>
<keyword evidence="3" id="KW-1185">Reference proteome</keyword>
<dbReference type="EMBL" id="WVTB01000039">
    <property type="protein sequence ID" value="KAF3805833.1"/>
    <property type="molecule type" value="Genomic_DNA"/>
</dbReference>
<reference evidence="2" key="2">
    <citation type="submission" date="2020-03" db="EMBL/GenBank/DDBJ databases">
        <authorList>
            <person name="Fu F.-F."/>
            <person name="Chen J."/>
        </authorList>
    </citation>
    <scope>NUCLEOTIDE SEQUENCE</scope>
    <source>
        <strain evidence="2">Lc1</strain>
    </source>
</reference>
<proteinExistence type="predicted"/>
<feature type="compositionally biased region" description="Acidic residues" evidence="1">
    <location>
        <begin position="138"/>
        <end position="149"/>
    </location>
</feature>
<reference evidence="2" key="1">
    <citation type="journal article" date="2020" name="Phytopathology">
        <title>Genome sequence and comparative analysis of Colletotrichum gloeosporioides isolated from Liriodendron leaves.</title>
        <authorList>
            <person name="Fu F.F."/>
            <person name="Hao Z."/>
            <person name="Wang P."/>
            <person name="Lu Y."/>
            <person name="Xue L.J."/>
            <person name="Wei G."/>
            <person name="Tian Y."/>
            <person name="Baishi H."/>
            <person name="Xu H."/>
            <person name="Shi J."/>
            <person name="Cheng T."/>
            <person name="Wang G."/>
            <person name="Yi Y."/>
            <person name="Chen J."/>
        </authorList>
    </citation>
    <scope>NUCLEOTIDE SEQUENCE</scope>
    <source>
        <strain evidence="2">Lc1</strain>
    </source>
</reference>
<accession>A0A8H4FKN7</accession>
<dbReference type="Proteomes" id="UP000613401">
    <property type="component" value="Unassembled WGS sequence"/>
</dbReference>
<name>A0A8H4FKN7_COLGL</name>
<dbReference type="AlphaFoldDB" id="A0A8H4FKN7"/>
<evidence type="ECO:0000313" key="3">
    <source>
        <dbReference type="Proteomes" id="UP000613401"/>
    </source>
</evidence>
<dbReference type="RefSeq" id="XP_045264992.1">
    <property type="nucleotide sequence ID" value="XM_045415178.1"/>
</dbReference>
<gene>
    <name evidence="2" type="ORF">GCG54_00015389</name>
</gene>
<organism evidence="2 3">
    <name type="scientific">Colletotrichum gloeosporioides</name>
    <name type="common">Anthracnose fungus</name>
    <name type="synonym">Glomerella cingulata</name>
    <dbReference type="NCBI Taxonomy" id="474922"/>
    <lineage>
        <taxon>Eukaryota</taxon>
        <taxon>Fungi</taxon>
        <taxon>Dikarya</taxon>
        <taxon>Ascomycota</taxon>
        <taxon>Pezizomycotina</taxon>
        <taxon>Sordariomycetes</taxon>
        <taxon>Hypocreomycetidae</taxon>
        <taxon>Glomerellales</taxon>
        <taxon>Glomerellaceae</taxon>
        <taxon>Colletotrichum</taxon>
        <taxon>Colletotrichum gloeosporioides species complex</taxon>
    </lineage>
</organism>
<dbReference type="GeneID" id="69022493"/>